<gene>
    <name evidence="1" type="ORF">D3Y57_03455</name>
</gene>
<sequence length="242" mass="27477">MTLEEAAQLSSIIFGEAFEGEDLSDFPLYEVRFNGCVFRNCIFDTNRFGGSHFINCRFTHCSFRDAEFKECTFYDAEGAKGSEWAFCDLSHTRFVKCDLGANKITKSKGFLLELTDCSAVEMHLDLEVHRRVVQRNVIGGIRCFKTKMQGSILRKCDWEESRFEQCDLREADFSHSRLTGVSFLNSSLNNASFDEAILNEATIAHAGIEGLDLNLTRSYDNLIVSRDQHDAILNNFSIRTAN</sequence>
<dbReference type="Proteomes" id="UP000276254">
    <property type="component" value="Plasmid unnamed1"/>
</dbReference>
<protein>
    <submittedName>
        <fullName evidence="1">Pentapeptide repeat-containing protein</fullName>
    </submittedName>
</protein>
<geneLocation type="plasmid" evidence="1">
    <name>unnamed1</name>
</geneLocation>
<dbReference type="RefSeq" id="WP_121151361.1">
    <property type="nucleotide sequence ID" value="NZ_CP032828.1"/>
</dbReference>
<dbReference type="OrthoDB" id="5290767at2"/>
<dbReference type="InterPro" id="IPR052949">
    <property type="entry name" value="PA_immunity-related"/>
</dbReference>
<accession>A0A494TCX4</accession>
<dbReference type="EMBL" id="CP032828">
    <property type="protein sequence ID" value="AYJ85104.1"/>
    <property type="molecule type" value="Genomic_DNA"/>
</dbReference>
<dbReference type="KEGG" id="spha:D3Y57_03455"/>
<evidence type="ECO:0000313" key="2">
    <source>
        <dbReference type="Proteomes" id="UP000276254"/>
    </source>
</evidence>
<name>A0A494TCX4_SPHPE</name>
<dbReference type="PANTHER" id="PTHR42999:SF1">
    <property type="entry name" value="PENTAPEPTIDE REPEAT-CONTAINING PROTEIN"/>
    <property type="match status" value="1"/>
</dbReference>
<dbReference type="Pfam" id="PF00805">
    <property type="entry name" value="Pentapeptide"/>
    <property type="match status" value="1"/>
</dbReference>
<dbReference type="SUPFAM" id="SSF141571">
    <property type="entry name" value="Pentapeptide repeat-like"/>
    <property type="match status" value="1"/>
</dbReference>
<dbReference type="InterPro" id="IPR001646">
    <property type="entry name" value="5peptide_repeat"/>
</dbReference>
<keyword evidence="1" id="KW-0614">Plasmid</keyword>
<dbReference type="Gene3D" id="2.160.20.80">
    <property type="entry name" value="E3 ubiquitin-protein ligase SopA"/>
    <property type="match status" value="2"/>
</dbReference>
<organism evidence="1 2">
    <name type="scientific">Sphingomonas paeninsulae</name>
    <dbReference type="NCBI Taxonomy" id="2319844"/>
    <lineage>
        <taxon>Bacteria</taxon>
        <taxon>Pseudomonadati</taxon>
        <taxon>Pseudomonadota</taxon>
        <taxon>Alphaproteobacteria</taxon>
        <taxon>Sphingomonadales</taxon>
        <taxon>Sphingomonadaceae</taxon>
        <taxon>Sphingomonas</taxon>
    </lineage>
</organism>
<dbReference type="Pfam" id="PF13599">
    <property type="entry name" value="Pentapeptide_4"/>
    <property type="match status" value="1"/>
</dbReference>
<reference evidence="1 2" key="1">
    <citation type="submission" date="2018-09" db="EMBL/GenBank/DDBJ databases">
        <title>Sphingomonas peninsula sp. nov., isolated from fildes peninsula, Antarctic soil.</title>
        <authorList>
            <person name="Yingchao G."/>
        </authorList>
    </citation>
    <scope>NUCLEOTIDE SEQUENCE [LARGE SCALE GENOMIC DNA]</scope>
    <source>
        <strain evidence="1 2">YZ-8</strain>
        <plasmid evidence="1 2">unnamed1</plasmid>
    </source>
</reference>
<evidence type="ECO:0000313" key="1">
    <source>
        <dbReference type="EMBL" id="AYJ85104.1"/>
    </source>
</evidence>
<dbReference type="AlphaFoldDB" id="A0A494TCX4"/>
<proteinExistence type="predicted"/>
<keyword evidence="2" id="KW-1185">Reference proteome</keyword>
<dbReference type="PANTHER" id="PTHR42999">
    <property type="entry name" value="ANTIBIOTIC RESISTANCE PROTEIN MCBG"/>
    <property type="match status" value="1"/>
</dbReference>